<proteinExistence type="predicted"/>
<feature type="region of interest" description="Disordered" evidence="1">
    <location>
        <begin position="186"/>
        <end position="207"/>
    </location>
</feature>
<feature type="compositionally biased region" description="Polar residues" evidence="1">
    <location>
        <begin position="189"/>
        <end position="198"/>
    </location>
</feature>
<dbReference type="InterPro" id="IPR017802">
    <property type="entry name" value="VWFA-rel_acidobac-type"/>
</dbReference>
<dbReference type="KEGG" id="pfer:IRI77_29525"/>
<dbReference type="RefSeq" id="WP_194448556.1">
    <property type="nucleotide sequence ID" value="NZ_CP063849.1"/>
</dbReference>
<dbReference type="Proteomes" id="UP000593892">
    <property type="component" value="Chromosome"/>
</dbReference>
<sequence>MRWIHRAVALVVLAAELPAQPPAFRSESTDVLVDVVVRDKRGRLIRGLTQGDIVVKEDGVPQTVTSFRAVSVQPGAVAPEGPAAPVESTRRQERVQVSAQNRLISLVFDRLGPDGRRLGRQASLDFLKKDLGPNVYYAVFTVDRGFQVVQPYTNDAARLKRAIEAATSGERSDFQSDLANMARTADAAGNSTGTTAPAQGTVDGAAMSSAQAGQMAKEMLDFSEVLEREDLGRMSVFSLWAIVKELRKLPGRKTVLYFAEGLQMPNSLVEQFKSMISEANRANVTVYAIDARGLMTASDQGAANAKLSEAAQWSRYARTTQNETAAGNKQEFRTFDRAVDSLRANQQYEMQELAEATGGFLIANTNDLRPNLEKLSEEFNTYYEISYHPQNQLYDGRFRAITVSVASRKDAVVQARDGYFAMPVMEGQTVFSYEAPLLRVLSRNPLPKDLEFRAGVVQYRQRLGLQQAELVFDLPLKNVAFAKDEKAAKYRTHITVLALVKDAEGRVVAKLSRDVPLNEPLDRLEGFQQGRFIVTRAMNLAPGRYTVESVAADQEGQRVSAKRSVLVVAAQTSKASVSDIVLVRRIDKPAGERDPREALQMPQGRIVPTLIDAVPGGAGKLLSLFFTLYPDELSQEPPKMVLDLLKDGQVVSRTSPALPAAGPDGSIPYVANIPLDSVQPAQYQFRATLIQGNFGAQKSIYLNIE</sequence>
<evidence type="ECO:0000256" key="1">
    <source>
        <dbReference type="SAM" id="MobiDB-lite"/>
    </source>
</evidence>
<dbReference type="NCBIfam" id="TIGR03436">
    <property type="entry name" value="acidobact_VWFA"/>
    <property type="match status" value="1"/>
</dbReference>
<name>A0A7S7SIC8_PALFE</name>
<dbReference type="EMBL" id="CP063849">
    <property type="protein sequence ID" value="QOY86887.1"/>
    <property type="molecule type" value="Genomic_DNA"/>
</dbReference>
<evidence type="ECO:0000313" key="3">
    <source>
        <dbReference type="Proteomes" id="UP000593892"/>
    </source>
</evidence>
<reference evidence="2 3" key="1">
    <citation type="submission" date="2020-10" db="EMBL/GenBank/DDBJ databases">
        <title>Complete genome sequence of Paludibaculum fermentans P105T, a facultatively anaerobic acidobacterium capable of dissimilatory Fe(III) reduction.</title>
        <authorList>
            <person name="Dedysh S.N."/>
            <person name="Beletsky A.V."/>
            <person name="Kulichevskaya I.S."/>
            <person name="Mardanov A.V."/>
            <person name="Ravin N.V."/>
        </authorList>
    </citation>
    <scope>NUCLEOTIDE SEQUENCE [LARGE SCALE GENOMIC DNA]</scope>
    <source>
        <strain evidence="2 3">P105</strain>
    </source>
</reference>
<evidence type="ECO:0000313" key="2">
    <source>
        <dbReference type="EMBL" id="QOY86887.1"/>
    </source>
</evidence>
<organism evidence="2 3">
    <name type="scientific">Paludibaculum fermentans</name>
    <dbReference type="NCBI Taxonomy" id="1473598"/>
    <lineage>
        <taxon>Bacteria</taxon>
        <taxon>Pseudomonadati</taxon>
        <taxon>Acidobacteriota</taxon>
        <taxon>Terriglobia</taxon>
        <taxon>Bryobacterales</taxon>
        <taxon>Bryobacteraceae</taxon>
        <taxon>Paludibaculum</taxon>
    </lineage>
</organism>
<keyword evidence="3" id="KW-1185">Reference proteome</keyword>
<gene>
    <name evidence="2" type="ORF">IRI77_29525</name>
</gene>
<dbReference type="AlphaFoldDB" id="A0A7S7SIC8"/>
<protein>
    <submittedName>
        <fullName evidence="2">VWA domain-containing protein</fullName>
    </submittedName>
</protein>
<accession>A0A7S7SIC8</accession>